<evidence type="ECO:0000313" key="2">
    <source>
        <dbReference type="EMBL" id="CAH9148473.1"/>
    </source>
</evidence>
<feature type="region of interest" description="Disordered" evidence="1">
    <location>
        <begin position="61"/>
        <end position="155"/>
    </location>
</feature>
<gene>
    <name evidence="2" type="ORF">CEPIT_LOCUS44536</name>
</gene>
<accession>A0AAV0GKS3</accession>
<name>A0AAV0GKS3_9ASTE</name>
<organism evidence="2 3">
    <name type="scientific">Cuscuta epithymum</name>
    <dbReference type="NCBI Taxonomy" id="186058"/>
    <lineage>
        <taxon>Eukaryota</taxon>
        <taxon>Viridiplantae</taxon>
        <taxon>Streptophyta</taxon>
        <taxon>Embryophyta</taxon>
        <taxon>Tracheophyta</taxon>
        <taxon>Spermatophyta</taxon>
        <taxon>Magnoliopsida</taxon>
        <taxon>eudicotyledons</taxon>
        <taxon>Gunneridae</taxon>
        <taxon>Pentapetalae</taxon>
        <taxon>asterids</taxon>
        <taxon>lamiids</taxon>
        <taxon>Solanales</taxon>
        <taxon>Convolvulaceae</taxon>
        <taxon>Cuscuteae</taxon>
        <taxon>Cuscuta</taxon>
        <taxon>Cuscuta subgen. Cuscuta</taxon>
    </lineage>
</organism>
<feature type="compositionally biased region" description="Pro residues" evidence="1">
    <location>
        <begin position="70"/>
        <end position="83"/>
    </location>
</feature>
<comment type="caution">
    <text evidence="2">The sequence shown here is derived from an EMBL/GenBank/DDBJ whole genome shotgun (WGS) entry which is preliminary data.</text>
</comment>
<dbReference type="AlphaFoldDB" id="A0AAV0GKS3"/>
<proteinExistence type="predicted"/>
<keyword evidence="3" id="KW-1185">Reference proteome</keyword>
<reference evidence="2" key="1">
    <citation type="submission" date="2022-07" db="EMBL/GenBank/DDBJ databases">
        <authorList>
            <person name="Macas J."/>
            <person name="Novak P."/>
            <person name="Neumann P."/>
        </authorList>
    </citation>
    <scope>NUCLEOTIDE SEQUENCE</scope>
</reference>
<evidence type="ECO:0000313" key="3">
    <source>
        <dbReference type="Proteomes" id="UP001152523"/>
    </source>
</evidence>
<evidence type="ECO:0000256" key="1">
    <source>
        <dbReference type="SAM" id="MobiDB-lite"/>
    </source>
</evidence>
<feature type="compositionally biased region" description="Basic and acidic residues" evidence="1">
    <location>
        <begin position="116"/>
        <end position="125"/>
    </location>
</feature>
<dbReference type="EMBL" id="CAMAPF010001176">
    <property type="protein sequence ID" value="CAH9148473.1"/>
    <property type="molecule type" value="Genomic_DNA"/>
</dbReference>
<feature type="compositionally biased region" description="Pro residues" evidence="1">
    <location>
        <begin position="104"/>
        <end position="115"/>
    </location>
</feature>
<protein>
    <submittedName>
        <fullName evidence="2">Uncharacterized protein</fullName>
    </submittedName>
</protein>
<sequence length="172" mass="19034">MFLFSSHQYQYIIHTNYHTVIKQRNMAFLMMKKIVPIVFASRKMTRPSFFLQTTFKANPISATAGSSSGKPPPEFPAAPPPDMPTESSEVPQAPSVPDYDRTPPEMPSGPPPPQPKTDESTRDDDPYSPGPVLPNPHQSQTSRVVQPHGAEVKTPILPELTHFLGLRTSLSD</sequence>
<dbReference type="Proteomes" id="UP001152523">
    <property type="component" value="Unassembled WGS sequence"/>
</dbReference>